<dbReference type="PANTHER" id="PTHR32552">
    <property type="entry name" value="FERRICHROME IRON RECEPTOR-RELATED"/>
    <property type="match status" value="1"/>
</dbReference>
<keyword evidence="6" id="KW-0732">Signal</keyword>
<keyword evidence="3" id="KW-1134">Transmembrane beta strand</keyword>
<feature type="compositionally biased region" description="Pro residues" evidence="13">
    <location>
        <begin position="19"/>
        <end position="28"/>
    </location>
</feature>
<evidence type="ECO:0000256" key="2">
    <source>
        <dbReference type="ARBA" id="ARBA00022448"/>
    </source>
</evidence>
<name>A0ABY9XAE3_9BACT</name>
<keyword evidence="17" id="KW-1185">Reference proteome</keyword>
<sequence>MATLLLVWPALAASQSAEPPQPEQPFPTPSRELPPEGSEDTSLSLGEVVEVQGRNVGPLSSAEVLTSVNLLGREQLEQENANEPLELLRRAPAVYVDTYNQGVIGSELGIRGFSTQGDTAHTKLLIDGIPSNIHIGVSDLKAIFPLEIERMEVVKGTNDPRYGLNNVAGNVNVYTRRSGNERKVRLLGGSFGTLEPQVMAGFDNGRLAQTYVAAYRHANGYRANSDLDRLALSGKWFLTLNERSRVGLILRGMNLEAQAPGYLTLDEARLDPIASVGYANSDGGKQRNLHASLHFDHDFSSSLSWSLKAYGQGFRRNRWVRFSAESSQQERIENEKQYGAISVLTLRTDELGLEGFSVEWGVDYQFQDNLHQRYLTRERERAERPVRDQAFGLHTFGSYLQARAWPLDTLKLVAALRVDGLAGHFHDRLKAKEYGINDAGPIWQPKLSAIFTPLYGHNLYANYGRTFQTGVGIGAYQTQAEPLAPSLNDGWEVGYKSSPFSWLTGRVSYWQQYASNEVRLKFDNSGDSENVGQTMRRGFDVELNLQPLEPLLVWGTFSRHVSEQVEPGPAFPERKGKELNNVPDFSAKAGVDYRPVPALRTSLWMYAQGNYYLDKENALGQYGDYLTLNLDVSYEVTSWLQVAAQVKNLLGTRYYSSIWYRDFEGSAVLYNPADGRSFYVSTTATF</sequence>
<evidence type="ECO:0000256" key="8">
    <source>
        <dbReference type="ARBA" id="ARBA00023065"/>
    </source>
</evidence>
<keyword evidence="2" id="KW-0813">Transport</keyword>
<keyword evidence="7" id="KW-0408">Iron</keyword>
<proteinExistence type="inferred from homology"/>
<feature type="region of interest" description="Disordered" evidence="13">
    <location>
        <begin position="13"/>
        <end position="41"/>
    </location>
</feature>
<dbReference type="InterPro" id="IPR036942">
    <property type="entry name" value="Beta-barrel_TonB_sf"/>
</dbReference>
<evidence type="ECO:0000256" key="4">
    <source>
        <dbReference type="ARBA" id="ARBA00022496"/>
    </source>
</evidence>
<comment type="similarity">
    <text evidence="12">Belongs to the TonB-dependent receptor family.</text>
</comment>
<dbReference type="Pfam" id="PF00593">
    <property type="entry name" value="TonB_dep_Rec_b-barrel"/>
    <property type="match status" value="1"/>
</dbReference>
<dbReference type="InterPro" id="IPR037066">
    <property type="entry name" value="Plug_dom_sf"/>
</dbReference>
<protein>
    <submittedName>
        <fullName evidence="16">TonB-dependent receptor plug domain-containing protein</fullName>
    </submittedName>
</protein>
<evidence type="ECO:0000256" key="7">
    <source>
        <dbReference type="ARBA" id="ARBA00023004"/>
    </source>
</evidence>
<feature type="domain" description="TonB-dependent receptor plug" evidence="15">
    <location>
        <begin position="63"/>
        <end position="169"/>
    </location>
</feature>
<evidence type="ECO:0000256" key="6">
    <source>
        <dbReference type="ARBA" id="ARBA00022729"/>
    </source>
</evidence>
<dbReference type="InterPro" id="IPR010917">
    <property type="entry name" value="TonB_rcpt_CS"/>
</dbReference>
<comment type="subcellular location">
    <subcellularLocation>
        <location evidence="1">Cell outer membrane</location>
        <topology evidence="1">Multi-pass membrane protein</topology>
    </subcellularLocation>
</comment>
<keyword evidence="5" id="KW-0812">Transmembrane</keyword>
<keyword evidence="10 12" id="KW-0472">Membrane</keyword>
<reference evidence="16 17" key="1">
    <citation type="submission" date="2019-08" db="EMBL/GenBank/DDBJ databases">
        <title>Archangium and Cystobacter genomes.</title>
        <authorList>
            <person name="Chen I.-C.K."/>
            <person name="Wielgoss S."/>
        </authorList>
    </citation>
    <scope>NUCLEOTIDE SEQUENCE [LARGE SCALE GENOMIC DNA]</scope>
    <source>
        <strain evidence="16 17">Cbm 6</strain>
    </source>
</reference>
<dbReference type="InterPro" id="IPR012910">
    <property type="entry name" value="Plug_dom"/>
</dbReference>
<evidence type="ECO:0000256" key="3">
    <source>
        <dbReference type="ARBA" id="ARBA00022452"/>
    </source>
</evidence>
<dbReference type="SUPFAM" id="SSF56935">
    <property type="entry name" value="Porins"/>
    <property type="match status" value="1"/>
</dbReference>
<evidence type="ECO:0000256" key="13">
    <source>
        <dbReference type="SAM" id="MobiDB-lite"/>
    </source>
</evidence>
<keyword evidence="8" id="KW-0406">Ion transport</keyword>
<keyword evidence="11" id="KW-0998">Cell outer membrane</keyword>
<dbReference type="PROSITE" id="PS01156">
    <property type="entry name" value="TONB_DEPENDENT_REC_2"/>
    <property type="match status" value="1"/>
</dbReference>
<dbReference type="PANTHER" id="PTHR32552:SF68">
    <property type="entry name" value="FERRICHROME OUTER MEMBRANE TRANSPORTER_PHAGE RECEPTOR"/>
    <property type="match status" value="1"/>
</dbReference>
<dbReference type="InterPro" id="IPR000531">
    <property type="entry name" value="Beta-barrel_TonB"/>
</dbReference>
<evidence type="ECO:0000313" key="17">
    <source>
        <dbReference type="Proteomes" id="UP001611383"/>
    </source>
</evidence>
<dbReference type="EMBL" id="CP043494">
    <property type="protein sequence ID" value="WNG52353.1"/>
    <property type="molecule type" value="Genomic_DNA"/>
</dbReference>
<evidence type="ECO:0000259" key="15">
    <source>
        <dbReference type="Pfam" id="PF07715"/>
    </source>
</evidence>
<dbReference type="Proteomes" id="UP001611383">
    <property type="component" value="Chromosome"/>
</dbReference>
<organism evidence="16 17">
    <name type="scientific">Archangium minus</name>
    <dbReference type="NCBI Taxonomy" id="83450"/>
    <lineage>
        <taxon>Bacteria</taxon>
        <taxon>Pseudomonadati</taxon>
        <taxon>Myxococcota</taxon>
        <taxon>Myxococcia</taxon>
        <taxon>Myxococcales</taxon>
        <taxon>Cystobacterineae</taxon>
        <taxon>Archangiaceae</taxon>
        <taxon>Archangium</taxon>
    </lineage>
</organism>
<evidence type="ECO:0000256" key="1">
    <source>
        <dbReference type="ARBA" id="ARBA00004571"/>
    </source>
</evidence>
<dbReference type="Pfam" id="PF07715">
    <property type="entry name" value="Plug"/>
    <property type="match status" value="1"/>
</dbReference>
<gene>
    <name evidence="16" type="ORF">F0U60_12195</name>
</gene>
<feature type="domain" description="TonB-dependent receptor-like beta-barrel" evidence="14">
    <location>
        <begin position="271"/>
        <end position="649"/>
    </location>
</feature>
<accession>A0ABY9XAE3</accession>
<evidence type="ECO:0000256" key="12">
    <source>
        <dbReference type="RuleBase" id="RU003357"/>
    </source>
</evidence>
<evidence type="ECO:0000256" key="11">
    <source>
        <dbReference type="ARBA" id="ARBA00023237"/>
    </source>
</evidence>
<dbReference type="InterPro" id="IPR039426">
    <property type="entry name" value="TonB-dep_rcpt-like"/>
</dbReference>
<evidence type="ECO:0000256" key="9">
    <source>
        <dbReference type="ARBA" id="ARBA00023077"/>
    </source>
</evidence>
<dbReference type="Gene3D" id="2.170.130.10">
    <property type="entry name" value="TonB-dependent receptor, plug domain"/>
    <property type="match status" value="1"/>
</dbReference>
<dbReference type="Gene3D" id="2.40.170.20">
    <property type="entry name" value="TonB-dependent receptor, beta-barrel domain"/>
    <property type="match status" value="1"/>
</dbReference>
<keyword evidence="4" id="KW-0410">Iron transport</keyword>
<evidence type="ECO:0000256" key="5">
    <source>
        <dbReference type="ARBA" id="ARBA00022692"/>
    </source>
</evidence>
<evidence type="ECO:0000259" key="14">
    <source>
        <dbReference type="Pfam" id="PF00593"/>
    </source>
</evidence>
<evidence type="ECO:0000313" key="16">
    <source>
        <dbReference type="EMBL" id="WNG52353.1"/>
    </source>
</evidence>
<keyword evidence="16" id="KW-0675">Receptor</keyword>
<keyword evidence="9 12" id="KW-0798">TonB box</keyword>
<evidence type="ECO:0000256" key="10">
    <source>
        <dbReference type="ARBA" id="ARBA00023136"/>
    </source>
</evidence>